<accession>A0A5F1ZSX3</accession>
<dbReference type="AlphaFoldDB" id="A0A5F1ZSX3"/>
<dbReference type="EMBL" id="RQER01000004">
    <property type="protein sequence ID" value="TGK02609.1"/>
    <property type="molecule type" value="Genomic_DNA"/>
</dbReference>
<comment type="caution">
    <text evidence="7">The sequence shown here is derived from an EMBL/GenBank/DDBJ whole genome shotgun (WGS) entry which is preliminary data.</text>
</comment>
<dbReference type="RefSeq" id="WP_135646303.1">
    <property type="nucleotide sequence ID" value="NZ_RQER01000004.1"/>
</dbReference>
<name>A0A5F1ZSX3_9LEPT</name>
<feature type="transmembrane region" description="Helical" evidence="6">
    <location>
        <begin position="20"/>
        <end position="38"/>
    </location>
</feature>
<feature type="transmembrane region" description="Helical" evidence="6">
    <location>
        <begin position="166"/>
        <end position="185"/>
    </location>
</feature>
<dbReference type="Pfam" id="PF03706">
    <property type="entry name" value="LPG_synthase_TM"/>
    <property type="match status" value="1"/>
</dbReference>
<dbReference type="Proteomes" id="UP000297273">
    <property type="component" value="Unassembled WGS sequence"/>
</dbReference>
<evidence type="ECO:0000256" key="6">
    <source>
        <dbReference type="SAM" id="Phobius"/>
    </source>
</evidence>
<evidence type="ECO:0000256" key="5">
    <source>
        <dbReference type="ARBA" id="ARBA00023136"/>
    </source>
</evidence>
<feature type="transmembrane region" description="Helical" evidence="6">
    <location>
        <begin position="207"/>
        <end position="236"/>
    </location>
</feature>
<comment type="subcellular location">
    <subcellularLocation>
        <location evidence="1">Cell membrane</location>
        <topology evidence="1">Multi-pass membrane protein</topology>
    </subcellularLocation>
</comment>
<keyword evidence="4 6" id="KW-1133">Transmembrane helix</keyword>
<evidence type="ECO:0000256" key="3">
    <source>
        <dbReference type="ARBA" id="ARBA00022692"/>
    </source>
</evidence>
<keyword evidence="5 6" id="KW-0472">Membrane</keyword>
<feature type="transmembrane region" description="Helical" evidence="6">
    <location>
        <begin position="292"/>
        <end position="313"/>
    </location>
</feature>
<keyword evidence="9" id="KW-1185">Reference proteome</keyword>
<protein>
    <submittedName>
        <fullName evidence="7">Uncharacterized protein</fullName>
    </submittedName>
</protein>
<keyword evidence="3 6" id="KW-0812">Transmembrane</keyword>
<evidence type="ECO:0000256" key="1">
    <source>
        <dbReference type="ARBA" id="ARBA00004651"/>
    </source>
</evidence>
<evidence type="ECO:0000313" key="8">
    <source>
        <dbReference type="EMBL" id="TGL40189.1"/>
    </source>
</evidence>
<feature type="transmembrane region" description="Helical" evidence="6">
    <location>
        <begin position="243"/>
        <end position="260"/>
    </location>
</feature>
<feature type="transmembrane region" description="Helical" evidence="6">
    <location>
        <begin position="50"/>
        <end position="74"/>
    </location>
</feature>
<dbReference type="EMBL" id="RQGC01000008">
    <property type="protein sequence ID" value="TGL40189.1"/>
    <property type="molecule type" value="Genomic_DNA"/>
</dbReference>
<evidence type="ECO:0000313" key="7">
    <source>
        <dbReference type="EMBL" id="TGK02609.1"/>
    </source>
</evidence>
<keyword evidence="2" id="KW-1003">Cell membrane</keyword>
<dbReference type="GO" id="GO:0005886">
    <property type="term" value="C:plasma membrane"/>
    <property type="evidence" value="ECO:0007669"/>
    <property type="project" value="UniProtKB-SubCell"/>
</dbReference>
<gene>
    <name evidence="7" type="ORF">EHO57_04565</name>
    <name evidence="8" type="ORF">EHQ53_13545</name>
</gene>
<evidence type="ECO:0000313" key="10">
    <source>
        <dbReference type="Proteomes" id="UP000297946"/>
    </source>
</evidence>
<proteinExistence type="predicted"/>
<evidence type="ECO:0000256" key="4">
    <source>
        <dbReference type="ARBA" id="ARBA00022989"/>
    </source>
</evidence>
<sequence length="318" mass="35230">MNESNSIKNGERSKAKVFTTIIKSIIVIASVLYFAYYLKGSIGRFPSIDWNVKTALIFSVCFFLYCINMIIAGLNWSLLLNEYGDFLSPFNAIRISLLTQFGKYLPGNVGHHLGRLYMAAKHGVPKFVSLQTIFYETLILTGTGFFVSFLGFLLSKERSFSMRIEIIPILLLLGIILFPFFVPLVNRMRIPLLLKITGGNPLKAPKIYALVFVVFFDLLTFLISGLLLSLIINFAFHVPANDILFLTYVFASSWIIGYLLPGAPAGLGVRDAALATGLGLQFDPGIALATTISFRIIATAGDGFFFLITLVTMKKSET</sequence>
<dbReference type="InterPro" id="IPR022791">
    <property type="entry name" value="L-PG_synthase/AglD"/>
</dbReference>
<organism evidence="7 10">
    <name type="scientific">Leptospira langatensis</name>
    <dbReference type="NCBI Taxonomy" id="2484983"/>
    <lineage>
        <taxon>Bacteria</taxon>
        <taxon>Pseudomonadati</taxon>
        <taxon>Spirochaetota</taxon>
        <taxon>Spirochaetia</taxon>
        <taxon>Leptospirales</taxon>
        <taxon>Leptospiraceae</taxon>
        <taxon>Leptospira</taxon>
    </lineage>
</organism>
<reference evidence="9 10" key="2">
    <citation type="journal article" date="2019" name="PLoS Negl. Trop. Dis.">
        <title>Revisiting the worldwide diversity of Leptospira species in the environment.</title>
        <authorList>
            <person name="Vincent A.T."/>
            <person name="Schiettekatte O."/>
            <person name="Bourhy P."/>
            <person name="Veyrier F.J."/>
            <person name="Picardeau M."/>
        </authorList>
    </citation>
    <scope>NUCLEOTIDE SEQUENCE [LARGE SCALE GENOMIC DNA]</scope>
    <source>
        <strain evidence="9">201702690</strain>
        <strain evidence="7 10">SSW18</strain>
    </source>
</reference>
<feature type="transmembrane region" description="Helical" evidence="6">
    <location>
        <begin position="133"/>
        <end position="154"/>
    </location>
</feature>
<dbReference type="Proteomes" id="UP000297946">
    <property type="component" value="Unassembled WGS sequence"/>
</dbReference>
<evidence type="ECO:0000256" key="2">
    <source>
        <dbReference type="ARBA" id="ARBA00022475"/>
    </source>
</evidence>
<reference evidence="8" key="1">
    <citation type="submission" date="2018-10" db="EMBL/GenBank/DDBJ databases">
        <authorList>
            <person name="Vincent A.T."/>
            <person name="Schiettekatte O."/>
            <person name="Bourhy P."/>
            <person name="Veyrier F.J."/>
            <person name="Picardeau M."/>
        </authorList>
    </citation>
    <scope>NUCLEOTIDE SEQUENCE</scope>
    <source>
        <strain evidence="8">201702690</strain>
    </source>
</reference>
<dbReference type="OrthoDB" id="2542372at2"/>
<evidence type="ECO:0000313" key="9">
    <source>
        <dbReference type="Proteomes" id="UP000297273"/>
    </source>
</evidence>